<dbReference type="Pfam" id="PF11913">
    <property type="entry name" value="DUF3431"/>
    <property type="match status" value="1"/>
</dbReference>
<name>A0AA36HSZ8_9DINO</name>
<reference evidence="2" key="1">
    <citation type="submission" date="2023-08" db="EMBL/GenBank/DDBJ databases">
        <authorList>
            <person name="Chen Y."/>
            <person name="Shah S."/>
            <person name="Dougan E. K."/>
            <person name="Thang M."/>
            <person name="Chan C."/>
        </authorList>
    </citation>
    <scope>NUCLEOTIDE SEQUENCE</scope>
</reference>
<dbReference type="EMBL" id="CAUJNA010000276">
    <property type="protein sequence ID" value="CAJ1374768.1"/>
    <property type="molecule type" value="Genomic_DNA"/>
</dbReference>
<feature type="chain" id="PRO_5041255286" evidence="1">
    <location>
        <begin position="18"/>
        <end position="458"/>
    </location>
</feature>
<dbReference type="InterPro" id="IPR021838">
    <property type="entry name" value="DUF3431"/>
</dbReference>
<evidence type="ECO:0000313" key="2">
    <source>
        <dbReference type="EMBL" id="CAJ1374768.1"/>
    </source>
</evidence>
<keyword evidence="3" id="KW-1185">Reference proteome</keyword>
<organism evidence="2 3">
    <name type="scientific">Effrenium voratum</name>
    <dbReference type="NCBI Taxonomy" id="2562239"/>
    <lineage>
        <taxon>Eukaryota</taxon>
        <taxon>Sar</taxon>
        <taxon>Alveolata</taxon>
        <taxon>Dinophyceae</taxon>
        <taxon>Suessiales</taxon>
        <taxon>Symbiodiniaceae</taxon>
        <taxon>Effrenium</taxon>
    </lineage>
</organism>
<evidence type="ECO:0000256" key="1">
    <source>
        <dbReference type="SAM" id="SignalP"/>
    </source>
</evidence>
<evidence type="ECO:0000313" key="3">
    <source>
        <dbReference type="Proteomes" id="UP001178507"/>
    </source>
</evidence>
<proteinExistence type="predicted"/>
<accession>A0AA36HSZ8</accession>
<sequence length="458" mass="51698">MLWRLLVLPAAAGASLQIEFQGQDTVVRNGSAIVFTTSVDDTSSGSDTDADITGDEEFFRGCLWTYRQQVSLCQGGACGEAEIMAHDLQRQLLAFYAERRRAPPLEEAAWLALGSPEQRREIFDSCPGLLISVLFLMAEALDSVGQGAAYAREAQQLAAQAPEEEFEMMLTMFPVREAWAGYQQLAALPRRDVSVDLVIARCKSPLQWLWEFEFPRTRVLIFDKCDRGTEDFKSQTSGLGEALPELHVVREEGPLMTGECTAYLRYLQNRDFADFAIFLHDDAPRHIRLSMLSLVLRSMQHGAFEVPFLHLTHERYPAFSTPCFKQVYRQAMGEELVGRLATYCCSHFVVSRRRMEARTAAFYDRIFQMVSTASYGLESGGVCKVGKKPCYVLEFLWHAIFGEPADMPPRSENEHLPLAFRYEGGRSSRLPSPLRVAPYMALFQQGRYSRQLMASEVA</sequence>
<dbReference type="AlphaFoldDB" id="A0AA36HSZ8"/>
<dbReference type="Proteomes" id="UP001178507">
    <property type="component" value="Unassembled WGS sequence"/>
</dbReference>
<gene>
    <name evidence="2" type="ORF">EVOR1521_LOCUS4225</name>
</gene>
<protein>
    <submittedName>
        <fullName evidence="2">Uncharacterized protein</fullName>
    </submittedName>
</protein>
<comment type="caution">
    <text evidence="2">The sequence shown here is derived from an EMBL/GenBank/DDBJ whole genome shotgun (WGS) entry which is preliminary data.</text>
</comment>
<keyword evidence="1" id="KW-0732">Signal</keyword>
<feature type="signal peptide" evidence="1">
    <location>
        <begin position="1"/>
        <end position="17"/>
    </location>
</feature>